<dbReference type="RefSeq" id="WP_035902417.1">
    <property type="nucleotide sequence ID" value="NZ_AVPK01000001.1"/>
</dbReference>
<gene>
    <name evidence="10" type="ORF">N803_03005</name>
</gene>
<comment type="subcellular location">
    <subcellularLocation>
        <location evidence="1">Cell membrane</location>
        <topology evidence="1">Multi-pass membrane protein</topology>
    </subcellularLocation>
</comment>
<dbReference type="PROSITE" id="PS50156">
    <property type="entry name" value="SSD"/>
    <property type="match status" value="1"/>
</dbReference>
<dbReference type="OrthoDB" id="7051771at2"/>
<evidence type="ECO:0000256" key="3">
    <source>
        <dbReference type="ARBA" id="ARBA00022475"/>
    </source>
</evidence>
<evidence type="ECO:0000256" key="8">
    <source>
        <dbReference type="SAM" id="Phobius"/>
    </source>
</evidence>
<dbReference type="InterPro" id="IPR004869">
    <property type="entry name" value="MMPL_dom"/>
</dbReference>
<dbReference type="Gene3D" id="1.20.1640.10">
    <property type="entry name" value="Multidrug efflux transporter AcrB transmembrane domain"/>
    <property type="match status" value="2"/>
</dbReference>
<dbReference type="STRING" id="1385521.N803_03005"/>
<name>A0A0A0JUW9_9MICO</name>
<dbReference type="AlphaFoldDB" id="A0A0A0JUW9"/>
<dbReference type="EMBL" id="AVPK01000001">
    <property type="protein sequence ID" value="KGN39441.1"/>
    <property type="molecule type" value="Genomic_DNA"/>
</dbReference>
<feature type="transmembrane region" description="Helical" evidence="8">
    <location>
        <begin position="247"/>
        <end position="265"/>
    </location>
</feature>
<dbReference type="GO" id="GO:0005886">
    <property type="term" value="C:plasma membrane"/>
    <property type="evidence" value="ECO:0007669"/>
    <property type="project" value="UniProtKB-SubCell"/>
</dbReference>
<dbReference type="eggNOG" id="COG2409">
    <property type="taxonomic scope" value="Bacteria"/>
</dbReference>
<dbReference type="SUPFAM" id="SSF82866">
    <property type="entry name" value="Multidrug efflux transporter AcrB transmembrane domain"/>
    <property type="match status" value="2"/>
</dbReference>
<proteinExistence type="inferred from homology"/>
<protein>
    <submittedName>
        <fullName evidence="10">Membrane protein</fullName>
    </submittedName>
</protein>
<evidence type="ECO:0000256" key="5">
    <source>
        <dbReference type="ARBA" id="ARBA00022989"/>
    </source>
</evidence>
<comment type="caution">
    <text evidence="10">The sequence shown here is derived from an EMBL/GenBank/DDBJ whole genome shotgun (WGS) entry which is preliminary data.</text>
</comment>
<organism evidence="10 11">
    <name type="scientific">Knoellia subterranea KCTC 19937</name>
    <dbReference type="NCBI Taxonomy" id="1385521"/>
    <lineage>
        <taxon>Bacteria</taxon>
        <taxon>Bacillati</taxon>
        <taxon>Actinomycetota</taxon>
        <taxon>Actinomycetes</taxon>
        <taxon>Micrococcales</taxon>
        <taxon>Intrasporangiaceae</taxon>
        <taxon>Knoellia</taxon>
    </lineage>
</organism>
<feature type="transmembrane region" description="Helical" evidence="8">
    <location>
        <begin position="346"/>
        <end position="370"/>
    </location>
</feature>
<evidence type="ECO:0000259" key="9">
    <source>
        <dbReference type="PROSITE" id="PS50156"/>
    </source>
</evidence>
<feature type="transmembrane region" description="Helical" evidence="8">
    <location>
        <begin position="220"/>
        <end position="240"/>
    </location>
</feature>
<evidence type="ECO:0000313" key="10">
    <source>
        <dbReference type="EMBL" id="KGN39441.1"/>
    </source>
</evidence>
<accession>A0A0A0JUW9</accession>
<dbReference type="Pfam" id="PF03176">
    <property type="entry name" value="MMPL"/>
    <property type="match status" value="2"/>
</dbReference>
<dbReference type="InterPro" id="IPR000731">
    <property type="entry name" value="SSD"/>
</dbReference>
<sequence length="783" mass="81345">MATYLYRLGRTAYRRWPYFIAAWLVALVAIGGVATTISKPMIDKFSIPGIPSEQAQQLQQELFPQTGDAFDQATATVVVAAPEGQKLSDPTNAAAVDALIADLRAVPQMPAEGTPGVAQLVSPVAAAAGQREQMLAAAAKQGTPAAQAEANAAALSPLSADGRIGTMSWTFDVATITDVEPATQDAVLAALDTAREKGLTAEVNGAGMQSFAPPGGTSELIGIAIAALVLILTFGSLVAAGLPLITAVIGVGIGSLLVVGATAFWDLGTMTPTLATMLGLAVGIDYALFILSRYRSELRHTDDRAEAAGRALGTAGSAVVFAGLTVIIALSALSLVQIPFLTTMGLAAAVTVFIAVLIALTLTPAILGLLKGKAFAGRARKEKSDEGEVVNNGVRWARLIGRAPAVVAVLAIVVLGALAIPMKDMHLALPSDSTSPVETTQRKAADLMTEAFGAGRQGPLVLVVDGREVSDPAARPAAYGEVVQWAAGQGDVANAQIVGMNENGTGAQILITPQSGPDDEATLTLLEDLRSTSADIEARTGTTVGVTGLTAIQTDVSEKLQSALLPYLAVVVGLAFVLLMIVFRSILVPLTATLGFLLSVLATLGATVLVFQEGVGGFFDGAPLMSFMPILVIGIVFGLAMDYQVFLVTRMREAFVHGDSARDAVLDGFRHGARVVAAAAAIMISVFAAFMLQDEPLIQSIGFALAAAVFFDAVIVRMTLIPALMYLMGDKAWWLPRWLDRILPDVDVEGEKLGRPGQTPASETFGGIDEPAERELVGAGRTD</sequence>
<dbReference type="InterPro" id="IPR050545">
    <property type="entry name" value="Mycobact_MmpL"/>
</dbReference>
<dbReference type="Proteomes" id="UP000030011">
    <property type="component" value="Unassembled WGS sequence"/>
</dbReference>
<feature type="transmembrane region" description="Helical" evidence="8">
    <location>
        <begin position="271"/>
        <end position="291"/>
    </location>
</feature>
<keyword evidence="5 8" id="KW-1133">Transmembrane helix</keyword>
<feature type="transmembrane region" description="Helical" evidence="8">
    <location>
        <begin position="312"/>
        <end position="340"/>
    </location>
</feature>
<evidence type="ECO:0000313" key="11">
    <source>
        <dbReference type="Proteomes" id="UP000030011"/>
    </source>
</evidence>
<evidence type="ECO:0000256" key="1">
    <source>
        <dbReference type="ARBA" id="ARBA00004651"/>
    </source>
</evidence>
<dbReference type="PANTHER" id="PTHR33406:SF11">
    <property type="entry name" value="MEMBRANE PROTEIN SCO6666-RELATED"/>
    <property type="match status" value="1"/>
</dbReference>
<dbReference type="PANTHER" id="PTHR33406">
    <property type="entry name" value="MEMBRANE PROTEIN MJ1562-RELATED"/>
    <property type="match status" value="1"/>
</dbReference>
<evidence type="ECO:0000256" key="2">
    <source>
        <dbReference type="ARBA" id="ARBA00010157"/>
    </source>
</evidence>
<evidence type="ECO:0000256" key="7">
    <source>
        <dbReference type="SAM" id="MobiDB-lite"/>
    </source>
</evidence>
<feature type="domain" description="SSD" evidence="9">
    <location>
        <begin position="237"/>
        <end position="369"/>
    </location>
</feature>
<feature type="transmembrane region" description="Helical" evidence="8">
    <location>
        <begin position="624"/>
        <end position="643"/>
    </location>
</feature>
<reference evidence="10 11" key="1">
    <citation type="submission" date="2013-08" db="EMBL/GenBank/DDBJ databases">
        <title>The genome sequence of Knoellia subterranea.</title>
        <authorList>
            <person name="Zhu W."/>
            <person name="Wang G."/>
        </authorList>
    </citation>
    <scope>NUCLEOTIDE SEQUENCE [LARGE SCALE GENOMIC DNA]</scope>
    <source>
        <strain evidence="10 11">KCTC 19937</strain>
    </source>
</reference>
<keyword evidence="11" id="KW-1185">Reference proteome</keyword>
<keyword evidence="3" id="KW-1003">Cell membrane</keyword>
<feature type="transmembrane region" description="Helical" evidence="8">
    <location>
        <begin position="698"/>
        <end position="727"/>
    </location>
</feature>
<feature type="transmembrane region" description="Helical" evidence="8">
    <location>
        <begin position="672"/>
        <end position="692"/>
    </location>
</feature>
<keyword evidence="6 8" id="KW-0472">Membrane</keyword>
<feature type="compositionally biased region" description="Basic and acidic residues" evidence="7">
    <location>
        <begin position="771"/>
        <end position="783"/>
    </location>
</feature>
<feature type="transmembrane region" description="Helical" evidence="8">
    <location>
        <begin position="564"/>
        <end position="583"/>
    </location>
</feature>
<comment type="similarity">
    <text evidence="2">Belongs to the resistance-nodulation-cell division (RND) (TC 2.A.6) family. MmpL subfamily.</text>
</comment>
<evidence type="ECO:0000256" key="4">
    <source>
        <dbReference type="ARBA" id="ARBA00022692"/>
    </source>
</evidence>
<feature type="transmembrane region" description="Helical" evidence="8">
    <location>
        <begin position="590"/>
        <end position="612"/>
    </location>
</feature>
<feature type="region of interest" description="Disordered" evidence="7">
    <location>
        <begin position="751"/>
        <end position="783"/>
    </location>
</feature>
<feature type="transmembrane region" description="Helical" evidence="8">
    <location>
        <begin position="403"/>
        <end position="422"/>
    </location>
</feature>
<keyword evidence="4 8" id="KW-0812">Transmembrane</keyword>
<evidence type="ECO:0000256" key="6">
    <source>
        <dbReference type="ARBA" id="ARBA00023136"/>
    </source>
</evidence>